<reference evidence="1" key="1">
    <citation type="submission" date="2023-06" db="EMBL/GenBank/DDBJ databases">
        <authorList>
            <consortium name="Lawrence Berkeley National Laboratory"/>
            <person name="Ahrendt S."/>
            <person name="Sahu N."/>
            <person name="Indic B."/>
            <person name="Wong-Bajracharya J."/>
            <person name="Merenyi Z."/>
            <person name="Ke H.-M."/>
            <person name="Monk M."/>
            <person name="Kocsube S."/>
            <person name="Drula E."/>
            <person name="Lipzen A."/>
            <person name="Balint B."/>
            <person name="Henrissat B."/>
            <person name="Andreopoulos B."/>
            <person name="Martin F.M."/>
            <person name="Harder C.B."/>
            <person name="Rigling D."/>
            <person name="Ford K.L."/>
            <person name="Foster G.D."/>
            <person name="Pangilinan J."/>
            <person name="Papanicolaou A."/>
            <person name="Barry K."/>
            <person name="LaButti K."/>
            <person name="Viragh M."/>
            <person name="Koriabine M."/>
            <person name="Yan M."/>
            <person name="Riley R."/>
            <person name="Champramary S."/>
            <person name="Plett K.L."/>
            <person name="Tsai I.J."/>
            <person name="Slot J."/>
            <person name="Sipos G."/>
            <person name="Plett J."/>
            <person name="Nagy L.G."/>
            <person name="Grigoriev I.V."/>
        </authorList>
    </citation>
    <scope>NUCLEOTIDE SEQUENCE</scope>
    <source>
        <strain evidence="1">HWK02</strain>
    </source>
</reference>
<evidence type="ECO:0000313" key="1">
    <source>
        <dbReference type="EMBL" id="KAK0506471.1"/>
    </source>
</evidence>
<dbReference type="Proteomes" id="UP001175228">
    <property type="component" value="Unassembled WGS sequence"/>
</dbReference>
<sequence length="243" mass="26016">MPQSLPAPRFARLSTTLRHSKTQYEHIADSHRASVHLTHTARKRAARLSLAVNIAGAVACPHKYVSLVPLPLIDDAVHPGSPVVHAASEAIYPQVRELRRQERIPPIVIPGLGDPRRSPSPELTSCFSAWSTDVPSSSSSGSSLMTPSEGSPIVIRIKRKSVLEEGSDDEAAEKRPRLAQAGPRSEYRIEGLPFVVERAHVFEQAELDELEGAGFDGDVGGAWGGEGGDEPVKPGFGGGVFLA</sequence>
<dbReference type="AlphaFoldDB" id="A0AA39U2K3"/>
<name>A0AA39U2K3_9AGAR</name>
<dbReference type="EMBL" id="JAUEPU010000001">
    <property type="protein sequence ID" value="KAK0506471.1"/>
    <property type="molecule type" value="Genomic_DNA"/>
</dbReference>
<evidence type="ECO:0000313" key="2">
    <source>
        <dbReference type="Proteomes" id="UP001175228"/>
    </source>
</evidence>
<comment type="caution">
    <text evidence="1">The sequence shown here is derived from an EMBL/GenBank/DDBJ whole genome shotgun (WGS) entry which is preliminary data.</text>
</comment>
<accession>A0AA39U2K3</accession>
<proteinExistence type="predicted"/>
<organism evidence="1 2">
    <name type="scientific">Armillaria luteobubalina</name>
    <dbReference type="NCBI Taxonomy" id="153913"/>
    <lineage>
        <taxon>Eukaryota</taxon>
        <taxon>Fungi</taxon>
        <taxon>Dikarya</taxon>
        <taxon>Basidiomycota</taxon>
        <taxon>Agaricomycotina</taxon>
        <taxon>Agaricomycetes</taxon>
        <taxon>Agaricomycetidae</taxon>
        <taxon>Agaricales</taxon>
        <taxon>Marasmiineae</taxon>
        <taxon>Physalacriaceae</taxon>
        <taxon>Armillaria</taxon>
    </lineage>
</organism>
<protein>
    <submittedName>
        <fullName evidence="1">Uncharacterized protein</fullName>
    </submittedName>
</protein>
<keyword evidence="2" id="KW-1185">Reference proteome</keyword>
<gene>
    <name evidence="1" type="ORF">EDD18DRAFT_1342780</name>
</gene>